<dbReference type="AlphaFoldDB" id="A0A6I2LCU5"/>
<organism evidence="7 8">
    <name type="scientific">Duganella guangzhouensis</name>
    <dbReference type="NCBI Taxonomy" id="2666084"/>
    <lineage>
        <taxon>Bacteria</taxon>
        <taxon>Pseudomonadati</taxon>
        <taxon>Pseudomonadota</taxon>
        <taxon>Betaproteobacteria</taxon>
        <taxon>Burkholderiales</taxon>
        <taxon>Oxalobacteraceae</taxon>
        <taxon>Telluria group</taxon>
        <taxon>Duganella</taxon>
    </lineage>
</organism>
<proteinExistence type="inferred from homology"/>
<sequence length="94" mass="9976">MKKDNVAKRLLITGVVQGVGYRASFERQAVALGLRGWVRNRRDGAVEAEVDGDAAAIEAIIAWAHKGPPASRVEQVKVAEAQPAGAGFKILPTV</sequence>
<gene>
    <name evidence="7" type="ORF">GJ699_31975</name>
</gene>
<dbReference type="GO" id="GO:0003998">
    <property type="term" value="F:acylphosphatase activity"/>
    <property type="evidence" value="ECO:0007669"/>
    <property type="project" value="UniProtKB-EC"/>
</dbReference>
<dbReference type="InterPro" id="IPR020456">
    <property type="entry name" value="Acylphosphatase"/>
</dbReference>
<evidence type="ECO:0000259" key="6">
    <source>
        <dbReference type="PROSITE" id="PS51160"/>
    </source>
</evidence>
<evidence type="ECO:0000256" key="4">
    <source>
        <dbReference type="PROSITE-ProRule" id="PRU00520"/>
    </source>
</evidence>
<evidence type="ECO:0000256" key="3">
    <source>
        <dbReference type="ARBA" id="ARBA00047645"/>
    </source>
</evidence>
<dbReference type="PROSITE" id="PS51160">
    <property type="entry name" value="ACYLPHOSPHATASE_3"/>
    <property type="match status" value="1"/>
</dbReference>
<name>A0A6I2LCU5_9BURK</name>
<evidence type="ECO:0000256" key="5">
    <source>
        <dbReference type="RuleBase" id="RU004168"/>
    </source>
</evidence>
<comment type="caution">
    <text evidence="7">The sequence shown here is derived from an EMBL/GenBank/DDBJ whole genome shotgun (WGS) entry which is preliminary data.</text>
</comment>
<keyword evidence="8" id="KW-1185">Reference proteome</keyword>
<comment type="similarity">
    <text evidence="1 5">Belongs to the acylphosphatase family.</text>
</comment>
<dbReference type="EC" id="3.6.1.7" evidence="2 4"/>
<dbReference type="PROSITE" id="PS00151">
    <property type="entry name" value="ACYLPHOSPHATASE_2"/>
    <property type="match status" value="1"/>
</dbReference>
<dbReference type="InterPro" id="IPR017968">
    <property type="entry name" value="Acylphosphatase_CS"/>
</dbReference>
<keyword evidence="4" id="KW-0378">Hydrolase</keyword>
<feature type="active site" evidence="4">
    <location>
        <position position="40"/>
    </location>
</feature>
<protein>
    <recommendedName>
        <fullName evidence="2 4">acylphosphatase</fullName>
        <ecNumber evidence="2 4">3.6.1.7</ecNumber>
    </recommendedName>
</protein>
<dbReference type="InterPro" id="IPR036046">
    <property type="entry name" value="Acylphosphatase-like_dom_sf"/>
</dbReference>
<dbReference type="SUPFAM" id="SSF54975">
    <property type="entry name" value="Acylphosphatase/BLUF domain-like"/>
    <property type="match status" value="1"/>
</dbReference>
<evidence type="ECO:0000256" key="1">
    <source>
        <dbReference type="ARBA" id="ARBA00005614"/>
    </source>
</evidence>
<dbReference type="EMBL" id="WKJK01000031">
    <property type="protein sequence ID" value="MRW94596.1"/>
    <property type="molecule type" value="Genomic_DNA"/>
</dbReference>
<dbReference type="InterPro" id="IPR001792">
    <property type="entry name" value="Acylphosphatase-like_dom"/>
</dbReference>
<dbReference type="PANTHER" id="PTHR47268">
    <property type="entry name" value="ACYLPHOSPHATASE"/>
    <property type="match status" value="1"/>
</dbReference>
<dbReference type="Gene3D" id="3.30.70.100">
    <property type="match status" value="1"/>
</dbReference>
<dbReference type="Proteomes" id="UP000433309">
    <property type="component" value="Unassembled WGS sequence"/>
</dbReference>
<reference evidence="7 8" key="1">
    <citation type="submission" date="2019-11" db="EMBL/GenBank/DDBJ databases">
        <title>Novel species isolated from a subtropical stream in China.</title>
        <authorList>
            <person name="Lu H."/>
        </authorList>
    </citation>
    <scope>NUCLEOTIDE SEQUENCE [LARGE SCALE GENOMIC DNA]</scope>
    <source>
        <strain evidence="7 8">FT80W</strain>
    </source>
</reference>
<dbReference type="PANTHER" id="PTHR47268:SF4">
    <property type="entry name" value="ACYLPHOSPHATASE"/>
    <property type="match status" value="1"/>
</dbReference>
<dbReference type="Pfam" id="PF00708">
    <property type="entry name" value="Acylphosphatase"/>
    <property type="match status" value="1"/>
</dbReference>
<evidence type="ECO:0000313" key="7">
    <source>
        <dbReference type="EMBL" id="MRW94596.1"/>
    </source>
</evidence>
<evidence type="ECO:0000313" key="8">
    <source>
        <dbReference type="Proteomes" id="UP000433309"/>
    </source>
</evidence>
<feature type="domain" description="Acylphosphatase-like" evidence="6">
    <location>
        <begin position="7"/>
        <end position="92"/>
    </location>
</feature>
<evidence type="ECO:0000256" key="2">
    <source>
        <dbReference type="ARBA" id="ARBA00012150"/>
    </source>
</evidence>
<comment type="catalytic activity">
    <reaction evidence="3 4">
        <text>an acyl phosphate + H2O = a carboxylate + phosphate + H(+)</text>
        <dbReference type="Rhea" id="RHEA:14965"/>
        <dbReference type="ChEBI" id="CHEBI:15377"/>
        <dbReference type="ChEBI" id="CHEBI:15378"/>
        <dbReference type="ChEBI" id="CHEBI:29067"/>
        <dbReference type="ChEBI" id="CHEBI:43474"/>
        <dbReference type="ChEBI" id="CHEBI:59918"/>
        <dbReference type="EC" id="3.6.1.7"/>
    </reaction>
</comment>
<feature type="active site" evidence="4">
    <location>
        <position position="22"/>
    </location>
</feature>
<accession>A0A6I2LCU5</accession>